<gene>
    <name evidence="1" type="ORF">H9914_13720</name>
</gene>
<protein>
    <submittedName>
        <fullName evidence="1">Uncharacterized protein</fullName>
    </submittedName>
</protein>
<accession>A0A9D2QZ71</accession>
<comment type="caution">
    <text evidence="1">The sequence shown here is derived from an EMBL/GenBank/DDBJ whole genome shotgun (WGS) entry which is preliminary data.</text>
</comment>
<dbReference type="EMBL" id="DWUY01000304">
    <property type="protein sequence ID" value="HJD30031.1"/>
    <property type="molecule type" value="Genomic_DNA"/>
</dbReference>
<proteinExistence type="predicted"/>
<reference evidence="1" key="2">
    <citation type="submission" date="2021-04" db="EMBL/GenBank/DDBJ databases">
        <authorList>
            <person name="Gilroy R."/>
        </authorList>
    </citation>
    <scope>NUCLEOTIDE SEQUENCE</scope>
    <source>
        <strain evidence="1">ChiBcec6-4105</strain>
    </source>
</reference>
<sequence>MKNTKQEKTVKIKRMIFTYGSVLFPIATGRPVNYYRNGKWHRTEDVKRIIRSDKERIVVETKGFVYNIQFQQEEAASAMAAA</sequence>
<organism evidence="1 2">
    <name type="scientific">Candidatus Blautia avicola</name>
    <dbReference type="NCBI Taxonomy" id="2838483"/>
    <lineage>
        <taxon>Bacteria</taxon>
        <taxon>Bacillati</taxon>
        <taxon>Bacillota</taxon>
        <taxon>Clostridia</taxon>
        <taxon>Lachnospirales</taxon>
        <taxon>Lachnospiraceae</taxon>
        <taxon>Blautia</taxon>
    </lineage>
</organism>
<name>A0A9D2QZ71_9FIRM</name>
<dbReference type="Proteomes" id="UP000823892">
    <property type="component" value="Unassembled WGS sequence"/>
</dbReference>
<evidence type="ECO:0000313" key="1">
    <source>
        <dbReference type="EMBL" id="HJD30031.1"/>
    </source>
</evidence>
<reference evidence="1" key="1">
    <citation type="journal article" date="2021" name="PeerJ">
        <title>Extensive microbial diversity within the chicken gut microbiome revealed by metagenomics and culture.</title>
        <authorList>
            <person name="Gilroy R."/>
            <person name="Ravi A."/>
            <person name="Getino M."/>
            <person name="Pursley I."/>
            <person name="Horton D.L."/>
            <person name="Alikhan N.F."/>
            <person name="Baker D."/>
            <person name="Gharbi K."/>
            <person name="Hall N."/>
            <person name="Watson M."/>
            <person name="Adriaenssens E.M."/>
            <person name="Foster-Nyarko E."/>
            <person name="Jarju S."/>
            <person name="Secka A."/>
            <person name="Antonio M."/>
            <person name="Oren A."/>
            <person name="Chaudhuri R.R."/>
            <person name="La Ragione R."/>
            <person name="Hildebrand F."/>
            <person name="Pallen M.J."/>
        </authorList>
    </citation>
    <scope>NUCLEOTIDE SEQUENCE</scope>
    <source>
        <strain evidence="1">ChiBcec6-4105</strain>
    </source>
</reference>
<dbReference type="AlphaFoldDB" id="A0A9D2QZ71"/>
<evidence type="ECO:0000313" key="2">
    <source>
        <dbReference type="Proteomes" id="UP000823892"/>
    </source>
</evidence>